<name>A0AAD7EMJ4_9AGAR</name>
<proteinExistence type="predicted"/>
<evidence type="ECO:0000313" key="2">
    <source>
        <dbReference type="Proteomes" id="UP001218218"/>
    </source>
</evidence>
<keyword evidence="2" id="KW-1185">Reference proteome</keyword>
<sequence>MSDPIAESDAIFARAWASAIKNKFQLTTGEEQILYLSPLTQRGISGGDLTYEQVTNYLTYKFGDGLLNTNDPSFLGGGVANYIDDLRAYIDNILTDNDRTPAVVLRMANARTAMDTAQTAYEAARKKAQKEYADEKQLGMTSQKFWPWVSSNAPYLRTADKTRNSAQTELDSVSQLYYGPQADVLATYRNKIRDAMDFDPDKVYPGRNQAGISADRDVIAAFEEVANGGTMPPEADIAPYLFRVPDYSMAGYRSQMNDWMRLSTSGKRDQVITIDVNQGRQTKWSDYGFKEVKGSGSTGLFPFFSISAGGGSSSETQTLRTEGREDEISLSLAAVAFSLIPVASGIWDVPNVKNIFPNLAPGAPAVLTAKHAKPLSVFVGYDIALTVTFGTSMRTEVHNMYNSVKNSGGRMRIFGFTVGGGSSSEKVHTSFDDVKWDQASGTLTLTPAPKQVYPSVLGVLARRL</sequence>
<accession>A0AAD7EMJ4</accession>
<comment type="caution">
    <text evidence="1">The sequence shown here is derived from an EMBL/GenBank/DDBJ whole genome shotgun (WGS) entry which is preliminary data.</text>
</comment>
<protein>
    <submittedName>
        <fullName evidence="1">Uncharacterized protein</fullName>
    </submittedName>
</protein>
<gene>
    <name evidence="1" type="ORF">DFH08DRAFT_878458</name>
</gene>
<dbReference type="Proteomes" id="UP001218218">
    <property type="component" value="Unassembled WGS sequence"/>
</dbReference>
<evidence type="ECO:0000313" key="1">
    <source>
        <dbReference type="EMBL" id="KAJ7336324.1"/>
    </source>
</evidence>
<reference evidence="1" key="1">
    <citation type="submission" date="2023-03" db="EMBL/GenBank/DDBJ databases">
        <title>Massive genome expansion in bonnet fungi (Mycena s.s.) driven by repeated elements and novel gene families across ecological guilds.</title>
        <authorList>
            <consortium name="Lawrence Berkeley National Laboratory"/>
            <person name="Harder C.B."/>
            <person name="Miyauchi S."/>
            <person name="Viragh M."/>
            <person name="Kuo A."/>
            <person name="Thoen E."/>
            <person name="Andreopoulos B."/>
            <person name="Lu D."/>
            <person name="Skrede I."/>
            <person name="Drula E."/>
            <person name="Henrissat B."/>
            <person name="Morin E."/>
            <person name="Kohler A."/>
            <person name="Barry K."/>
            <person name="LaButti K."/>
            <person name="Morin E."/>
            <person name="Salamov A."/>
            <person name="Lipzen A."/>
            <person name="Mereny Z."/>
            <person name="Hegedus B."/>
            <person name="Baldrian P."/>
            <person name="Stursova M."/>
            <person name="Weitz H."/>
            <person name="Taylor A."/>
            <person name="Grigoriev I.V."/>
            <person name="Nagy L.G."/>
            <person name="Martin F."/>
            <person name="Kauserud H."/>
        </authorList>
    </citation>
    <scope>NUCLEOTIDE SEQUENCE</scope>
    <source>
        <strain evidence="1">CBHHK002</strain>
    </source>
</reference>
<dbReference type="EMBL" id="JARIHO010000031">
    <property type="protein sequence ID" value="KAJ7336324.1"/>
    <property type="molecule type" value="Genomic_DNA"/>
</dbReference>
<dbReference type="AlphaFoldDB" id="A0AAD7EMJ4"/>
<organism evidence="1 2">
    <name type="scientific">Mycena albidolilacea</name>
    <dbReference type="NCBI Taxonomy" id="1033008"/>
    <lineage>
        <taxon>Eukaryota</taxon>
        <taxon>Fungi</taxon>
        <taxon>Dikarya</taxon>
        <taxon>Basidiomycota</taxon>
        <taxon>Agaricomycotina</taxon>
        <taxon>Agaricomycetes</taxon>
        <taxon>Agaricomycetidae</taxon>
        <taxon>Agaricales</taxon>
        <taxon>Marasmiineae</taxon>
        <taxon>Mycenaceae</taxon>
        <taxon>Mycena</taxon>
    </lineage>
</organism>